<dbReference type="EMBL" id="BGPR01035572">
    <property type="protein sequence ID" value="GBO10461.1"/>
    <property type="molecule type" value="Genomic_DNA"/>
</dbReference>
<comment type="caution">
    <text evidence="1">The sequence shown here is derived from an EMBL/GenBank/DDBJ whole genome shotgun (WGS) entry which is preliminary data.</text>
</comment>
<reference evidence="1 2" key="1">
    <citation type="journal article" date="2019" name="Sci. Rep.">
        <title>Orb-weaving spider Araneus ventricosus genome elucidates the spidroin gene catalogue.</title>
        <authorList>
            <person name="Kono N."/>
            <person name="Nakamura H."/>
            <person name="Ohtoshi R."/>
            <person name="Moran D.A.P."/>
            <person name="Shinohara A."/>
            <person name="Yoshida Y."/>
            <person name="Fujiwara M."/>
            <person name="Mori M."/>
            <person name="Tomita M."/>
            <person name="Arakawa K."/>
        </authorList>
    </citation>
    <scope>NUCLEOTIDE SEQUENCE [LARGE SCALE GENOMIC DNA]</scope>
</reference>
<evidence type="ECO:0000313" key="1">
    <source>
        <dbReference type="EMBL" id="GBO10461.1"/>
    </source>
</evidence>
<protein>
    <submittedName>
        <fullName evidence="1">Uncharacterized protein</fullName>
    </submittedName>
</protein>
<sequence>MNQLFLLPIRGRLIDTGTIIDFPLEALISEGTSKIHGKEKLSYQSTRIAPPSFLLLPPFNYHHPTSTQGQAINDDEITIKAGLDLPSNHPGIEHQGGRRG</sequence>
<organism evidence="1 2">
    <name type="scientific">Araneus ventricosus</name>
    <name type="common">Orbweaver spider</name>
    <name type="synonym">Epeira ventricosa</name>
    <dbReference type="NCBI Taxonomy" id="182803"/>
    <lineage>
        <taxon>Eukaryota</taxon>
        <taxon>Metazoa</taxon>
        <taxon>Ecdysozoa</taxon>
        <taxon>Arthropoda</taxon>
        <taxon>Chelicerata</taxon>
        <taxon>Arachnida</taxon>
        <taxon>Araneae</taxon>
        <taxon>Araneomorphae</taxon>
        <taxon>Entelegynae</taxon>
        <taxon>Araneoidea</taxon>
        <taxon>Araneidae</taxon>
        <taxon>Araneus</taxon>
    </lineage>
</organism>
<dbReference type="Proteomes" id="UP000499080">
    <property type="component" value="Unassembled WGS sequence"/>
</dbReference>
<name>A0A4Y2UEM4_ARAVE</name>
<keyword evidence="2" id="KW-1185">Reference proteome</keyword>
<proteinExistence type="predicted"/>
<accession>A0A4Y2UEM4</accession>
<gene>
    <name evidence="1" type="ORF">AVEN_274692_1</name>
</gene>
<dbReference type="OrthoDB" id="10516526at2759"/>
<dbReference type="AlphaFoldDB" id="A0A4Y2UEM4"/>
<evidence type="ECO:0000313" key="2">
    <source>
        <dbReference type="Proteomes" id="UP000499080"/>
    </source>
</evidence>